<keyword evidence="4" id="KW-1185">Reference proteome</keyword>
<dbReference type="OrthoDB" id="7833882at2"/>
<dbReference type="InterPro" id="IPR040579">
    <property type="entry name" value="Acetyltransf_19"/>
</dbReference>
<evidence type="ECO:0000259" key="1">
    <source>
        <dbReference type="Pfam" id="PF00583"/>
    </source>
</evidence>
<dbReference type="AlphaFoldDB" id="A0A833HQB4"/>
<organism evidence="3 4">
    <name type="scientific">Alkaliphilus serpentinus</name>
    <dbReference type="NCBI Taxonomy" id="1482731"/>
    <lineage>
        <taxon>Bacteria</taxon>
        <taxon>Bacillati</taxon>
        <taxon>Bacillota</taxon>
        <taxon>Clostridia</taxon>
        <taxon>Peptostreptococcales</taxon>
        <taxon>Natronincolaceae</taxon>
        <taxon>Alkaliphilus</taxon>
    </lineage>
</organism>
<dbReference type="Pfam" id="PF00583">
    <property type="entry name" value="Acetyltransf_1"/>
    <property type="match status" value="1"/>
</dbReference>
<dbReference type="InterPro" id="IPR016181">
    <property type="entry name" value="Acyl_CoA_acyltransferase"/>
</dbReference>
<reference evidence="3 4" key="1">
    <citation type="submission" date="2019-10" db="EMBL/GenBank/DDBJ databases">
        <title>Alkaliphilus serpentinus sp. nov. and Alkaliphilus pronyensis sp. nov., two novel anaerobic alkaliphilic species isolated from the serpentinized-hosted hydrothermal field of the Prony Bay (New Caledonia).</title>
        <authorList>
            <person name="Postec A."/>
        </authorList>
    </citation>
    <scope>NUCLEOTIDE SEQUENCE [LARGE SCALE GENOMIC DNA]</scope>
    <source>
        <strain evidence="3 4">LacT</strain>
    </source>
</reference>
<proteinExistence type="predicted"/>
<dbReference type="GO" id="GO:0016747">
    <property type="term" value="F:acyltransferase activity, transferring groups other than amino-acyl groups"/>
    <property type="evidence" value="ECO:0007669"/>
    <property type="project" value="InterPro"/>
</dbReference>
<sequence length="271" mass="31583">MCNSFKFTESNWKENGIFLEDYLNQLSFPMDSYIEDHLEGAKVYTVLRDEEPIGFAATHKETLWFFYIRRDHVKVAQEAFEAFIKAKEIKGVYFQTSDTLLVSLTCDWEFEKFKGAYFFIDGKRVDKPNIKAENPEFKLAKNQDIPLILEKTGKFFDKLEERVSNETIFMLMEDGELLGCGIIEYGRYFKDCCSIGMITCKDHRQKGVGQYILWNLKEFCYNKELKPIAGCWYYNPLSKKTLEAVGMISVARGMNAKLLEREVIPLKPMDS</sequence>
<comment type="caution">
    <text evidence="3">The sequence shown here is derived from an EMBL/GenBank/DDBJ whole genome shotgun (WGS) entry which is preliminary data.</text>
</comment>
<dbReference type="SUPFAM" id="SSF55729">
    <property type="entry name" value="Acyl-CoA N-acyltransferases (Nat)"/>
    <property type="match status" value="1"/>
</dbReference>
<evidence type="ECO:0000313" key="3">
    <source>
        <dbReference type="EMBL" id="KAB3531542.1"/>
    </source>
</evidence>
<dbReference type="EMBL" id="WBZB01000013">
    <property type="protein sequence ID" value="KAB3531542.1"/>
    <property type="molecule type" value="Genomic_DNA"/>
</dbReference>
<dbReference type="Gene3D" id="3.40.630.80">
    <property type="match status" value="1"/>
</dbReference>
<gene>
    <name evidence="3" type="ORF">F8153_05035</name>
</gene>
<feature type="domain" description="Acetyltransferase (GNAT)" evidence="2">
    <location>
        <begin position="15"/>
        <end position="121"/>
    </location>
</feature>
<name>A0A833HQB4_9FIRM</name>
<evidence type="ECO:0000259" key="2">
    <source>
        <dbReference type="Pfam" id="PF18015"/>
    </source>
</evidence>
<dbReference type="RefSeq" id="WP_151865270.1">
    <property type="nucleotide sequence ID" value="NZ_WBZB01000013.1"/>
</dbReference>
<dbReference type="Proteomes" id="UP000465601">
    <property type="component" value="Unassembled WGS sequence"/>
</dbReference>
<dbReference type="InterPro" id="IPR000182">
    <property type="entry name" value="GNAT_dom"/>
</dbReference>
<feature type="domain" description="N-acetyltransferase" evidence="1">
    <location>
        <begin position="161"/>
        <end position="229"/>
    </location>
</feature>
<accession>A0A833HQB4</accession>
<dbReference type="Pfam" id="PF18015">
    <property type="entry name" value="Acetyltransf_19"/>
    <property type="match status" value="1"/>
</dbReference>
<dbReference type="Gene3D" id="3.40.630.30">
    <property type="match status" value="1"/>
</dbReference>
<dbReference type="CDD" id="cd04301">
    <property type="entry name" value="NAT_SF"/>
    <property type="match status" value="1"/>
</dbReference>
<keyword evidence="3" id="KW-0808">Transferase</keyword>
<evidence type="ECO:0000313" key="4">
    <source>
        <dbReference type="Proteomes" id="UP000465601"/>
    </source>
</evidence>
<protein>
    <submittedName>
        <fullName evidence="3">GNAT family N-acetyltransferase</fullName>
    </submittedName>
</protein>